<dbReference type="AlphaFoldDB" id="A0AAV7L2H8"/>
<feature type="compositionally biased region" description="Basic and acidic residues" evidence="1">
    <location>
        <begin position="14"/>
        <end position="25"/>
    </location>
</feature>
<organism evidence="2 3">
    <name type="scientific">Pleurodeles waltl</name>
    <name type="common">Iberian ribbed newt</name>
    <dbReference type="NCBI Taxonomy" id="8319"/>
    <lineage>
        <taxon>Eukaryota</taxon>
        <taxon>Metazoa</taxon>
        <taxon>Chordata</taxon>
        <taxon>Craniata</taxon>
        <taxon>Vertebrata</taxon>
        <taxon>Euteleostomi</taxon>
        <taxon>Amphibia</taxon>
        <taxon>Batrachia</taxon>
        <taxon>Caudata</taxon>
        <taxon>Salamandroidea</taxon>
        <taxon>Salamandridae</taxon>
        <taxon>Pleurodelinae</taxon>
        <taxon>Pleurodeles</taxon>
    </lineage>
</organism>
<feature type="compositionally biased region" description="Basic and acidic residues" evidence="1">
    <location>
        <begin position="101"/>
        <end position="120"/>
    </location>
</feature>
<feature type="region of interest" description="Disordered" evidence="1">
    <location>
        <begin position="1"/>
        <end position="136"/>
    </location>
</feature>
<sequence length="136" mass="14978">MKEARTPSPTAAAIEEHLRQGKGRDQTGIYEGGPHALSHSCSHQGAPETEGREGTKQESMKEAHTPSPTAAATEEHLRQREETKQESMKEACTPSPTAAATEEHLRQREETKQESMKEARTPSPTAAATEEHLRQR</sequence>
<evidence type="ECO:0000313" key="3">
    <source>
        <dbReference type="Proteomes" id="UP001066276"/>
    </source>
</evidence>
<accession>A0AAV7L2H8</accession>
<feature type="compositionally biased region" description="Basic and acidic residues" evidence="1">
    <location>
        <begin position="49"/>
        <end position="64"/>
    </location>
</feature>
<dbReference type="EMBL" id="JANPWB010000016">
    <property type="protein sequence ID" value="KAJ1085876.1"/>
    <property type="molecule type" value="Genomic_DNA"/>
</dbReference>
<keyword evidence="3" id="KW-1185">Reference proteome</keyword>
<name>A0AAV7L2H8_PLEWA</name>
<gene>
    <name evidence="2" type="ORF">NDU88_006000</name>
</gene>
<feature type="compositionally biased region" description="Basic and acidic residues" evidence="1">
    <location>
        <begin position="73"/>
        <end position="89"/>
    </location>
</feature>
<reference evidence="2" key="1">
    <citation type="journal article" date="2022" name="bioRxiv">
        <title>Sequencing and chromosome-scale assembly of the giantPleurodeles waltlgenome.</title>
        <authorList>
            <person name="Brown T."/>
            <person name="Elewa A."/>
            <person name="Iarovenko S."/>
            <person name="Subramanian E."/>
            <person name="Araus A.J."/>
            <person name="Petzold A."/>
            <person name="Susuki M."/>
            <person name="Suzuki K.-i.T."/>
            <person name="Hayashi T."/>
            <person name="Toyoda A."/>
            <person name="Oliveira C."/>
            <person name="Osipova E."/>
            <person name="Leigh N.D."/>
            <person name="Simon A."/>
            <person name="Yun M.H."/>
        </authorList>
    </citation>
    <scope>NUCLEOTIDE SEQUENCE</scope>
    <source>
        <strain evidence="2">20211129_DDA</strain>
        <tissue evidence="2">Liver</tissue>
    </source>
</reference>
<proteinExistence type="predicted"/>
<protein>
    <submittedName>
        <fullName evidence="2">Uncharacterized protein</fullName>
    </submittedName>
</protein>
<evidence type="ECO:0000256" key="1">
    <source>
        <dbReference type="SAM" id="MobiDB-lite"/>
    </source>
</evidence>
<evidence type="ECO:0000313" key="2">
    <source>
        <dbReference type="EMBL" id="KAJ1085876.1"/>
    </source>
</evidence>
<comment type="caution">
    <text evidence="2">The sequence shown here is derived from an EMBL/GenBank/DDBJ whole genome shotgun (WGS) entry which is preliminary data.</text>
</comment>
<dbReference type="Proteomes" id="UP001066276">
    <property type="component" value="Chromosome 12"/>
</dbReference>